<dbReference type="KEGG" id="opf:CBP31_05660"/>
<evidence type="ECO:0000313" key="2">
    <source>
        <dbReference type="Proteomes" id="UP000243937"/>
    </source>
</evidence>
<name>A0A1Y0D4R2_9GAMM</name>
<organism evidence="1 2">
    <name type="scientific">Oceanisphaera profunda</name>
    <dbReference type="NCBI Taxonomy" id="1416627"/>
    <lineage>
        <taxon>Bacteria</taxon>
        <taxon>Pseudomonadati</taxon>
        <taxon>Pseudomonadota</taxon>
        <taxon>Gammaproteobacteria</taxon>
        <taxon>Aeromonadales</taxon>
        <taxon>Aeromonadaceae</taxon>
        <taxon>Oceanisphaera</taxon>
    </lineage>
</organism>
<sequence length="66" mass="7236">MTSAPLHLITMRMKQHGLLAASLQNIAVFIVEKYQFDALSLIKRPIAGLIFKTIGPIVGGPYTQVI</sequence>
<gene>
    <name evidence="1" type="ORF">CBP31_05660</name>
</gene>
<dbReference type="AlphaFoldDB" id="A0A1Y0D4R2"/>
<dbReference type="EMBL" id="CP021377">
    <property type="protein sequence ID" value="ART82176.1"/>
    <property type="molecule type" value="Genomic_DNA"/>
</dbReference>
<evidence type="ECO:0000313" key="1">
    <source>
        <dbReference type="EMBL" id="ART82176.1"/>
    </source>
</evidence>
<keyword evidence="2" id="KW-1185">Reference proteome</keyword>
<protein>
    <submittedName>
        <fullName evidence="1">Uncharacterized protein</fullName>
    </submittedName>
</protein>
<dbReference type="Proteomes" id="UP000243937">
    <property type="component" value="Chromosome"/>
</dbReference>
<reference evidence="1 2" key="1">
    <citation type="journal article" date="2014" name="Int. J. Syst. Evol. Microbiol.">
        <title>Oceanisphaera profunda sp. nov., a marine bacterium isolated from deep-sea sediment, and emended description of the genus Oceanisphaera.</title>
        <authorList>
            <person name="Xu Z."/>
            <person name="Zhang X.Y."/>
            <person name="Su H.N."/>
            <person name="Yu Z.C."/>
            <person name="Liu C."/>
            <person name="Li H."/>
            <person name="Chen X.L."/>
            <person name="Song X.Y."/>
            <person name="Xie B.B."/>
            <person name="Qin Q.L."/>
            <person name="Zhou B.C."/>
            <person name="Shi M."/>
            <person name="Huang Y."/>
            <person name="Zhang Y.Z."/>
        </authorList>
    </citation>
    <scope>NUCLEOTIDE SEQUENCE [LARGE SCALE GENOMIC DNA]</scope>
    <source>
        <strain evidence="1 2">SM1222</strain>
    </source>
</reference>
<proteinExistence type="predicted"/>
<accession>A0A1Y0D4R2</accession>